<dbReference type="EMBL" id="JBIACK010000025">
    <property type="protein sequence ID" value="MFE8704135.1"/>
    <property type="molecule type" value="Genomic_DNA"/>
</dbReference>
<reference evidence="1 2" key="1">
    <citation type="submission" date="2024-08" db="EMBL/GenBank/DDBJ databases">
        <title>Two novel Cytobacillus novel species.</title>
        <authorList>
            <person name="Liu G."/>
        </authorList>
    </citation>
    <scope>NUCLEOTIDE SEQUENCE [LARGE SCALE GENOMIC DNA]</scope>
    <source>
        <strain evidence="1 2">FJAT-54145</strain>
    </source>
</reference>
<dbReference type="RefSeq" id="WP_389365250.1">
    <property type="nucleotide sequence ID" value="NZ_JBIACK010000025.1"/>
</dbReference>
<accession>A0ABW6KLK9</accession>
<comment type="caution">
    <text evidence="1">The sequence shown here is derived from an EMBL/GenBank/DDBJ whole genome shotgun (WGS) entry which is preliminary data.</text>
</comment>
<name>A0ABW6KLK9_9BACI</name>
<gene>
    <name evidence="1" type="ORF">ACFYKX_26565</name>
</gene>
<protein>
    <submittedName>
        <fullName evidence="1">Uncharacterized protein</fullName>
    </submittedName>
</protein>
<sequence>MAQITANRRQPPPFLRIGPFGGIDLSTDQAQIDQNKSPDMMNFYIDDRGSLNKRTGYERIFPNSLGEGKINGLYEYRKKDGTVLFLIAHGTNLYTQSGDLQPVSIYSSLANQSATFYTMNDKCYIMDGVNFLVYDGSTVLPVVPYIPTLSVSKDPSGGGTKLEDFNLLGAGFKDSFSPDGTATVFQLSLTGLDATPITALDSNVEKVEGTHFTVDRTTGKVTFTTAPVKGTNSLIITAYKTFAEKPNHVKKCRFHVLFGGSNDTRVFISGNPDFPNQIWRSGLYEPSYWPENGFYKIGSDSDRIQGFSKQYDYLVIHKEFSLWNMQYQLTNGEASFPIKPINDQVGTFAKGTIQIIENNPVSLSREGVYMLMASNVRDERNVKHFSFRVDKRLLREPNLKDAISVEYDKKYWIAINDNVYIYDYVIDEWYLYDNIKASCFIERNGELYFGCSCGGLVYKFKEESHLQAFEDDGEIPINAYWVSKLFVFGLPEFKKIVQRLFVEMKPNKHTSVNVYARSDRKGETFILNTRMDQFDFNYMDFGRFAFVTSDIPQEVGKKVKMKKITHFQLKLENNSIDESLGIMGLSIKYGLQNEVK</sequence>
<evidence type="ECO:0000313" key="1">
    <source>
        <dbReference type="EMBL" id="MFE8704135.1"/>
    </source>
</evidence>
<organism evidence="1 2">
    <name type="scientific">Cytobacillus spartinae</name>
    <dbReference type="NCBI Taxonomy" id="3299023"/>
    <lineage>
        <taxon>Bacteria</taxon>
        <taxon>Bacillati</taxon>
        <taxon>Bacillota</taxon>
        <taxon>Bacilli</taxon>
        <taxon>Bacillales</taxon>
        <taxon>Bacillaceae</taxon>
        <taxon>Cytobacillus</taxon>
    </lineage>
</organism>
<keyword evidence="2" id="KW-1185">Reference proteome</keyword>
<evidence type="ECO:0000313" key="2">
    <source>
        <dbReference type="Proteomes" id="UP001601059"/>
    </source>
</evidence>
<dbReference type="Proteomes" id="UP001601059">
    <property type="component" value="Unassembled WGS sequence"/>
</dbReference>
<proteinExistence type="predicted"/>